<protein>
    <recommendedName>
        <fullName evidence="2">Piwi domain-containing protein</fullName>
    </recommendedName>
</protein>
<dbReference type="eggNOG" id="KOG1041">
    <property type="taxonomic scope" value="Eukaryota"/>
</dbReference>
<keyword evidence="4" id="KW-1185">Reference proteome</keyword>
<dbReference type="EnsemblPlants" id="OGLUM03G10720.1">
    <property type="protein sequence ID" value="OGLUM03G10720.1"/>
    <property type="gene ID" value="OGLUM03G10720"/>
</dbReference>
<dbReference type="Gene3D" id="3.40.50.2300">
    <property type="match status" value="2"/>
</dbReference>
<evidence type="ECO:0000259" key="2">
    <source>
        <dbReference type="SMART" id="SM00950"/>
    </source>
</evidence>
<dbReference type="AlphaFoldDB" id="A0A0D9Z4S1"/>
<dbReference type="InterPro" id="IPR036397">
    <property type="entry name" value="RNaseH_sf"/>
</dbReference>
<dbReference type="GO" id="GO:0003676">
    <property type="term" value="F:nucleic acid binding"/>
    <property type="evidence" value="ECO:0007669"/>
    <property type="project" value="InterPro"/>
</dbReference>
<evidence type="ECO:0000256" key="1">
    <source>
        <dbReference type="SAM" id="MobiDB-lite"/>
    </source>
</evidence>
<proteinExistence type="predicted"/>
<evidence type="ECO:0000313" key="3">
    <source>
        <dbReference type="EnsemblPlants" id="OGLUM03G10720.1"/>
    </source>
</evidence>
<dbReference type="Proteomes" id="UP000026961">
    <property type="component" value="Chromosome 3"/>
</dbReference>
<dbReference type="Pfam" id="PF02171">
    <property type="entry name" value="Piwi"/>
    <property type="match status" value="1"/>
</dbReference>
<dbReference type="SUPFAM" id="SSF53098">
    <property type="entry name" value="Ribonuclease H-like"/>
    <property type="match status" value="1"/>
</dbReference>
<accession>A0A0D9Z4S1</accession>
<feature type="domain" description="Piwi" evidence="2">
    <location>
        <begin position="574"/>
        <end position="823"/>
    </location>
</feature>
<dbReference type="InterPro" id="IPR003165">
    <property type="entry name" value="Piwi"/>
</dbReference>
<feature type="region of interest" description="Disordered" evidence="1">
    <location>
        <begin position="290"/>
        <end position="364"/>
    </location>
</feature>
<dbReference type="SMART" id="SM00950">
    <property type="entry name" value="Piwi"/>
    <property type="match status" value="1"/>
</dbReference>
<feature type="compositionally biased region" description="Basic and acidic residues" evidence="1">
    <location>
        <begin position="290"/>
        <end position="304"/>
    </location>
</feature>
<reference evidence="3" key="1">
    <citation type="submission" date="2015-04" db="UniProtKB">
        <authorList>
            <consortium name="EnsemblPlants"/>
        </authorList>
    </citation>
    <scope>IDENTIFICATION</scope>
</reference>
<reference evidence="3" key="2">
    <citation type="submission" date="2018-05" db="EMBL/GenBank/DDBJ databases">
        <title>OgluRS3 (Oryza glumaepatula Reference Sequence Version 3).</title>
        <authorList>
            <person name="Zhang J."/>
            <person name="Kudrna D."/>
            <person name="Lee S."/>
            <person name="Talag J."/>
            <person name="Welchert J."/>
            <person name="Wing R.A."/>
        </authorList>
    </citation>
    <scope>NUCLEOTIDE SEQUENCE [LARGE SCALE GENOMIC DNA]</scope>
</reference>
<feature type="compositionally biased region" description="Basic residues" evidence="1">
    <location>
        <begin position="1"/>
        <end position="13"/>
    </location>
</feature>
<dbReference type="Gene3D" id="3.30.420.10">
    <property type="entry name" value="Ribonuclease H-like superfamily/Ribonuclease H"/>
    <property type="match status" value="2"/>
</dbReference>
<feature type="region of interest" description="Disordered" evidence="1">
    <location>
        <begin position="1"/>
        <end position="21"/>
    </location>
</feature>
<dbReference type="PANTHER" id="PTHR22891">
    <property type="entry name" value="EUKARYOTIC TRANSLATION INITIATION FACTOR 2C"/>
    <property type="match status" value="1"/>
</dbReference>
<sequence length="840" mass="94527">MSRFHSIHQHKPKTLQEHRLDTRRTQPYSLLSPPGALLLVPGYLEAGLGAQAMDEKDGNNGRCNFSTEDPGEDKAFAASLVDQDQDPDPTDAALLDNECSRVVDQDPPPDAAALLYDECSAAYGAHVAKKNKSEAMHAGVGLAMKIDLPLELQSYNLVKGANVENWACVNFSLMGTTETQKFASELKKACVAIGMDLKSVHAVFVDLNSPNKLESTLHDVQELFGGQGVEVNQINLLIVILLEFRRSDAKVKDICKNLGFLYQCCLPEHARTPSKLYLNNVAHNIRSKEKRVNGDSEKVYGSDEMREDSESDLSDLEDMGDADSDIIYLEAFPTSDEEMDDDDDYGDDDEYVPVSPDEEMDDDGSVQQMRENDELCKQLQRLEENDGHEQAANSAEGCLKTYKEIETHTALAGSTYSELSEPPSFEAFLCPGEREHILKTGWETQHPYKKPSGVSWDEYSKVFDTNGYYKLSNMPVEDKDLVAAECNTPEVRRWENHISHDYDELQVERGIVRPWACVNFSPKRKHAARVVSDIIEKCIDMGMEFGTLPKMDVDVPLTSLHIRRTLLDVPKKIDILIVIMADDRSYDGEIEEMCESLRIDYVFCLPCLSKRNLKRVARQIQLKVVKSYVRRQRLHLPLVSEVPTIVFGAHTIHYDLGEDSEAGVDSEGIASQVLSVLLQNDKRKTHEDNLLQCNILHRGGLMEGEMERICLQEIDAIKQACAYSYKEDQPSLTYVVVVPTASIGTEGDTAKYKFFCRHTTHKSTSRVVRYHVVHDDNNFLAGELQSLTLKLCTFRHRREYPKIDAVVPAYYAERAAFKAYRAECAAFKAYRDKCAASKAS</sequence>
<dbReference type="Gramene" id="OGLUM03G10720.1">
    <property type="protein sequence ID" value="OGLUM03G10720.1"/>
    <property type="gene ID" value="OGLUM03G10720"/>
</dbReference>
<dbReference type="HOGENOM" id="CLU_389533_0_0_1"/>
<organism evidence="3">
    <name type="scientific">Oryza glumipatula</name>
    <dbReference type="NCBI Taxonomy" id="40148"/>
    <lineage>
        <taxon>Eukaryota</taxon>
        <taxon>Viridiplantae</taxon>
        <taxon>Streptophyta</taxon>
        <taxon>Embryophyta</taxon>
        <taxon>Tracheophyta</taxon>
        <taxon>Spermatophyta</taxon>
        <taxon>Magnoliopsida</taxon>
        <taxon>Liliopsida</taxon>
        <taxon>Poales</taxon>
        <taxon>Poaceae</taxon>
        <taxon>BOP clade</taxon>
        <taxon>Oryzoideae</taxon>
        <taxon>Oryzeae</taxon>
        <taxon>Oryzinae</taxon>
        <taxon>Oryza</taxon>
    </lineage>
</organism>
<dbReference type="InterPro" id="IPR012337">
    <property type="entry name" value="RNaseH-like_sf"/>
</dbReference>
<evidence type="ECO:0000313" key="4">
    <source>
        <dbReference type="Proteomes" id="UP000026961"/>
    </source>
</evidence>
<name>A0A0D9Z4S1_9ORYZ</name>
<dbReference type="STRING" id="40148.A0A0D9Z4S1"/>
<feature type="compositionally biased region" description="Acidic residues" evidence="1">
    <location>
        <begin position="335"/>
        <end position="364"/>
    </location>
</feature>
<feature type="compositionally biased region" description="Acidic residues" evidence="1">
    <location>
        <begin position="305"/>
        <end position="324"/>
    </location>
</feature>